<name>A0A8X6TIT2_NEPPI</name>
<evidence type="ECO:0000313" key="3">
    <source>
        <dbReference type="Proteomes" id="UP000887013"/>
    </source>
</evidence>
<gene>
    <name evidence="2" type="primary">AVEN_254333_1</name>
    <name evidence="2" type="ORF">NPIL_519312</name>
</gene>
<accession>A0A8X6TIT2</accession>
<dbReference type="PANTHER" id="PTHR11949">
    <property type="entry name" value="INTERFERON REGULATORY FACTOR"/>
    <property type="match status" value="1"/>
</dbReference>
<evidence type="ECO:0000259" key="1">
    <source>
        <dbReference type="PROSITE" id="PS51507"/>
    </source>
</evidence>
<reference evidence="2" key="1">
    <citation type="submission" date="2020-08" db="EMBL/GenBank/DDBJ databases">
        <title>Multicomponent nature underlies the extraordinary mechanical properties of spider dragline silk.</title>
        <authorList>
            <person name="Kono N."/>
            <person name="Nakamura H."/>
            <person name="Mori M."/>
            <person name="Yoshida Y."/>
            <person name="Ohtoshi R."/>
            <person name="Malay A.D."/>
            <person name="Moran D.A.P."/>
            <person name="Tomita M."/>
            <person name="Numata K."/>
            <person name="Arakawa K."/>
        </authorList>
    </citation>
    <scope>NUCLEOTIDE SEQUENCE</scope>
</reference>
<dbReference type="InterPro" id="IPR036388">
    <property type="entry name" value="WH-like_DNA-bd_sf"/>
</dbReference>
<evidence type="ECO:0000313" key="2">
    <source>
        <dbReference type="EMBL" id="GFT12909.1"/>
    </source>
</evidence>
<organism evidence="2 3">
    <name type="scientific">Nephila pilipes</name>
    <name type="common">Giant wood spider</name>
    <name type="synonym">Nephila maculata</name>
    <dbReference type="NCBI Taxonomy" id="299642"/>
    <lineage>
        <taxon>Eukaryota</taxon>
        <taxon>Metazoa</taxon>
        <taxon>Ecdysozoa</taxon>
        <taxon>Arthropoda</taxon>
        <taxon>Chelicerata</taxon>
        <taxon>Arachnida</taxon>
        <taxon>Araneae</taxon>
        <taxon>Araneomorphae</taxon>
        <taxon>Entelegynae</taxon>
        <taxon>Araneoidea</taxon>
        <taxon>Nephilidae</taxon>
        <taxon>Nephila</taxon>
    </lineage>
</organism>
<protein>
    <submittedName>
        <fullName evidence="2">IRF tryptophan pentad repeat domain-containing protein</fullName>
    </submittedName>
</protein>
<dbReference type="EMBL" id="BMAW01104176">
    <property type="protein sequence ID" value="GFT12909.1"/>
    <property type="molecule type" value="Genomic_DNA"/>
</dbReference>
<dbReference type="Proteomes" id="UP000887013">
    <property type="component" value="Unassembled WGS sequence"/>
</dbReference>
<comment type="caution">
    <text evidence="2">The sequence shown here is derived from an EMBL/GenBank/DDBJ whole genome shotgun (WGS) entry which is preliminary data.</text>
</comment>
<proteinExistence type="predicted"/>
<dbReference type="PROSITE" id="PS51507">
    <property type="entry name" value="IRF_2"/>
    <property type="match status" value="1"/>
</dbReference>
<sequence length="344" mass="40247">MGRLTRCFSMHIIRILCGNLVRFELHLYCDSVIIHTLPLLYKMPAKGRKFLTEFLVPNLNTKKFGSRLMWLDIDNKIFQIQWNHKAAGDWKESDAAVFAEWDKKKGRHKPNDKEYFSKSKQRFRAALYKFIRNGQITQLRSKDKHTKIYCFGKSENEPTSYDFTAKNQKLKAFTDPEELLMDFSPLTNDNHVFQYEDIFLVNLNGPKEVIESEEQVVADSDILYFQDHVLSTSIPTIYNKSLLWKKEISNVKKAIKDNTVYINFLEDTDASILKNENNFKQSSFSDSHDYDVNIRNVMWSDALEKVELLDQDAVENQKNLIGETTPEWENAFSHICKDLEDVIS</sequence>
<dbReference type="SMART" id="SM00348">
    <property type="entry name" value="IRF"/>
    <property type="match status" value="1"/>
</dbReference>
<dbReference type="AlphaFoldDB" id="A0A8X6TIT2"/>
<dbReference type="InterPro" id="IPR001346">
    <property type="entry name" value="Interferon_reg_fact_DNA-bd_dom"/>
</dbReference>
<dbReference type="GO" id="GO:0000978">
    <property type="term" value="F:RNA polymerase II cis-regulatory region sequence-specific DNA binding"/>
    <property type="evidence" value="ECO:0007669"/>
    <property type="project" value="TreeGrafter"/>
</dbReference>
<dbReference type="OrthoDB" id="6437005at2759"/>
<dbReference type="GO" id="GO:0000981">
    <property type="term" value="F:DNA-binding transcription factor activity, RNA polymerase II-specific"/>
    <property type="evidence" value="ECO:0007669"/>
    <property type="project" value="TreeGrafter"/>
</dbReference>
<dbReference type="GO" id="GO:0005634">
    <property type="term" value="C:nucleus"/>
    <property type="evidence" value="ECO:0007669"/>
    <property type="project" value="TreeGrafter"/>
</dbReference>
<dbReference type="PANTHER" id="PTHR11949:SF17">
    <property type="entry name" value="IRF TRYPTOPHAN PENTAD REPEAT DOMAIN-CONTAINING PROTEIN"/>
    <property type="match status" value="1"/>
</dbReference>
<dbReference type="Pfam" id="PF00605">
    <property type="entry name" value="IRF"/>
    <property type="match status" value="1"/>
</dbReference>
<dbReference type="SUPFAM" id="SSF46785">
    <property type="entry name" value="Winged helix' DNA-binding domain"/>
    <property type="match status" value="1"/>
</dbReference>
<dbReference type="Gene3D" id="1.10.10.10">
    <property type="entry name" value="Winged helix-like DNA-binding domain superfamily/Winged helix DNA-binding domain"/>
    <property type="match status" value="1"/>
</dbReference>
<feature type="domain" description="IRF tryptophan pentad repeat" evidence="1">
    <location>
        <begin position="48"/>
        <end position="153"/>
    </location>
</feature>
<dbReference type="InterPro" id="IPR036390">
    <property type="entry name" value="WH_DNA-bd_sf"/>
</dbReference>
<keyword evidence="3" id="KW-1185">Reference proteome</keyword>